<sequence>MQKHRAQRSLKGSHTAFKVKASWSPKKSGTYTSQARKLAHALFKAGCSSEGVGDAMLSCTQTFGVKVKNRMSARMALRARDKGGYCGLMQLGREITNSSGIVFTSSGFLLTFWQLAVNRFLDVEADGGEEEEDAGLDLEEQAEFDIDEDVDDEEEDVLSHRALSQEMQRINISGNTTWDNFVGNLEARVQNRGRRILELDEMDAPPPPQQSDLLYEIPCIVKKLTLAFWHSETDFPFGQPLDSGGPLSSNHFSQAWIETPSYNNYSHGALSVASAEQLPPDHGRPGTGSSDKSGQICAARCVTNELLSAMDKALIFGLGLVNTLDHL</sequence>
<name>A0A9P5NES1_GYMJU</name>
<dbReference type="EMBL" id="JADNYJ010000149">
    <property type="protein sequence ID" value="KAF8879432.1"/>
    <property type="molecule type" value="Genomic_DNA"/>
</dbReference>
<reference evidence="1" key="1">
    <citation type="submission" date="2020-11" db="EMBL/GenBank/DDBJ databases">
        <authorList>
            <consortium name="DOE Joint Genome Institute"/>
            <person name="Ahrendt S."/>
            <person name="Riley R."/>
            <person name="Andreopoulos W."/>
            <person name="LaButti K."/>
            <person name="Pangilinan J."/>
            <person name="Ruiz-duenas F.J."/>
            <person name="Barrasa J.M."/>
            <person name="Sanchez-Garcia M."/>
            <person name="Camarero S."/>
            <person name="Miyauchi S."/>
            <person name="Serrano A."/>
            <person name="Linde D."/>
            <person name="Babiker R."/>
            <person name="Drula E."/>
            <person name="Ayuso-Fernandez I."/>
            <person name="Pacheco R."/>
            <person name="Padilla G."/>
            <person name="Ferreira P."/>
            <person name="Barriuso J."/>
            <person name="Kellner H."/>
            <person name="Castanera R."/>
            <person name="Alfaro M."/>
            <person name="Ramirez L."/>
            <person name="Pisabarro A.G."/>
            <person name="Kuo A."/>
            <person name="Tritt A."/>
            <person name="Lipzen A."/>
            <person name="He G."/>
            <person name="Yan M."/>
            <person name="Ng V."/>
            <person name="Cullen D."/>
            <person name="Martin F."/>
            <person name="Rosso M.-N."/>
            <person name="Henrissat B."/>
            <person name="Hibbett D."/>
            <person name="Martinez A.T."/>
            <person name="Grigoriev I.V."/>
        </authorList>
    </citation>
    <scope>NUCLEOTIDE SEQUENCE</scope>
    <source>
        <strain evidence="1">AH 44721</strain>
    </source>
</reference>
<evidence type="ECO:0000313" key="2">
    <source>
        <dbReference type="Proteomes" id="UP000724874"/>
    </source>
</evidence>
<keyword evidence="2" id="KW-1185">Reference proteome</keyword>
<gene>
    <name evidence="1" type="ORF">CPB84DRAFT_1852106</name>
</gene>
<evidence type="ECO:0000313" key="1">
    <source>
        <dbReference type="EMBL" id="KAF8879432.1"/>
    </source>
</evidence>
<proteinExistence type="predicted"/>
<protein>
    <submittedName>
        <fullName evidence="1">Uncharacterized protein</fullName>
    </submittedName>
</protein>
<organism evidence="1 2">
    <name type="scientific">Gymnopilus junonius</name>
    <name type="common">Spectacular rustgill mushroom</name>
    <name type="synonym">Gymnopilus spectabilis subsp. junonius</name>
    <dbReference type="NCBI Taxonomy" id="109634"/>
    <lineage>
        <taxon>Eukaryota</taxon>
        <taxon>Fungi</taxon>
        <taxon>Dikarya</taxon>
        <taxon>Basidiomycota</taxon>
        <taxon>Agaricomycotina</taxon>
        <taxon>Agaricomycetes</taxon>
        <taxon>Agaricomycetidae</taxon>
        <taxon>Agaricales</taxon>
        <taxon>Agaricineae</taxon>
        <taxon>Hymenogastraceae</taxon>
        <taxon>Gymnopilus</taxon>
    </lineage>
</organism>
<dbReference type="Proteomes" id="UP000724874">
    <property type="component" value="Unassembled WGS sequence"/>
</dbReference>
<dbReference type="OrthoDB" id="3052721at2759"/>
<comment type="caution">
    <text evidence="1">The sequence shown here is derived from an EMBL/GenBank/DDBJ whole genome shotgun (WGS) entry which is preliminary data.</text>
</comment>
<dbReference type="AlphaFoldDB" id="A0A9P5NES1"/>
<accession>A0A9P5NES1</accession>